<dbReference type="Proteomes" id="UP000001075">
    <property type="component" value="Unassembled WGS sequence"/>
</dbReference>
<protein>
    <submittedName>
        <fullName evidence="2">Uncharacterized protein C9orf171</fullName>
    </submittedName>
</protein>
<dbReference type="EMBL" id="JH005645">
    <property type="protein sequence ID" value="EGW11383.1"/>
    <property type="molecule type" value="Genomic_DNA"/>
</dbReference>
<accession>G3INA6</accession>
<organism evidence="2 3">
    <name type="scientific">Cricetulus griseus</name>
    <name type="common">Chinese hamster</name>
    <name type="synonym">Cricetulus barabensis griseus</name>
    <dbReference type="NCBI Taxonomy" id="10029"/>
    <lineage>
        <taxon>Eukaryota</taxon>
        <taxon>Metazoa</taxon>
        <taxon>Chordata</taxon>
        <taxon>Craniata</taxon>
        <taxon>Vertebrata</taxon>
        <taxon>Euteleostomi</taxon>
        <taxon>Mammalia</taxon>
        <taxon>Eutheria</taxon>
        <taxon>Euarchontoglires</taxon>
        <taxon>Glires</taxon>
        <taxon>Rodentia</taxon>
        <taxon>Myomorpha</taxon>
        <taxon>Muroidea</taxon>
        <taxon>Cricetidae</taxon>
        <taxon>Cricetinae</taxon>
        <taxon>Cricetulus</taxon>
    </lineage>
</organism>
<feature type="region of interest" description="Disordered" evidence="1">
    <location>
        <begin position="71"/>
        <end position="116"/>
    </location>
</feature>
<reference evidence="3" key="1">
    <citation type="journal article" date="2011" name="Nat. Biotechnol.">
        <title>The genomic sequence of the Chinese hamster ovary (CHO)-K1 cell line.</title>
        <authorList>
            <person name="Xu X."/>
            <person name="Nagarajan H."/>
            <person name="Lewis N.E."/>
            <person name="Pan S."/>
            <person name="Cai Z."/>
            <person name="Liu X."/>
            <person name="Chen W."/>
            <person name="Xie M."/>
            <person name="Wang W."/>
            <person name="Hammond S."/>
            <person name="Andersen M.R."/>
            <person name="Neff N."/>
            <person name="Passarelli B."/>
            <person name="Koh W."/>
            <person name="Fan H.C."/>
            <person name="Wang J."/>
            <person name="Gui Y."/>
            <person name="Lee K.H."/>
            <person name="Betenbaugh M.J."/>
            <person name="Quake S.R."/>
            <person name="Famili I."/>
            <person name="Palsson B.O."/>
            <person name="Wang J."/>
        </authorList>
    </citation>
    <scope>NUCLEOTIDE SEQUENCE [LARGE SCALE GENOMIC DNA]</scope>
    <source>
        <strain evidence="3">CHO K1 cell line</strain>
    </source>
</reference>
<dbReference type="InParanoid" id="G3INA6"/>
<dbReference type="AlphaFoldDB" id="G3INA6"/>
<gene>
    <name evidence="2" type="ORF">I79_025418</name>
</gene>
<proteinExistence type="predicted"/>
<evidence type="ECO:0000313" key="2">
    <source>
        <dbReference type="EMBL" id="EGW11383.1"/>
    </source>
</evidence>
<sequence length="138" mass="15464">MPVPEKSWQDFTRWKKKKQPARRTVSQICPPPRRPLTVADIRPGMENQRLGVVRDSMFQNPLIVKVSARARSFPSPGTDTANGFQLLRTSGPRVRCPGAGSESSFRRDRPGQYSSGRSLSLSVLKWHMLAEEIGKDCG</sequence>
<feature type="region of interest" description="Disordered" evidence="1">
    <location>
        <begin position="1"/>
        <end position="39"/>
    </location>
</feature>
<name>G3INA6_CRIGR</name>
<evidence type="ECO:0000313" key="3">
    <source>
        <dbReference type="Proteomes" id="UP000001075"/>
    </source>
</evidence>
<evidence type="ECO:0000256" key="1">
    <source>
        <dbReference type="SAM" id="MobiDB-lite"/>
    </source>
</evidence>
<dbReference type="STRING" id="10029.G3INA6"/>